<comment type="caution">
    <text evidence="2">The sequence shown here is derived from an EMBL/GenBank/DDBJ whole genome shotgun (WGS) entry which is preliminary data.</text>
</comment>
<gene>
    <name evidence="2" type="ORF">AWB80_04388</name>
</gene>
<reference evidence="2" key="1">
    <citation type="submission" date="2016-01" db="EMBL/GenBank/DDBJ databases">
        <authorList>
            <person name="Peeters C."/>
        </authorList>
    </citation>
    <scope>NUCLEOTIDE SEQUENCE [LARGE SCALE GENOMIC DNA]</scope>
    <source>
        <strain evidence="2">LMG 29323</strain>
    </source>
</reference>
<dbReference type="STRING" id="1777141.AWB80_04388"/>
<name>A0A158C0M9_9BURK</name>
<evidence type="ECO:0000256" key="1">
    <source>
        <dbReference type="SAM" id="MobiDB-lite"/>
    </source>
</evidence>
<keyword evidence="3" id="KW-1185">Reference proteome</keyword>
<sequence>MNKRRLMKMTREIALIRDLQRERALHDATRVAHEHQRSLASAQNARARLDAQHALMREILSATDSILPIELADNVRASVESAHSSVLAAQMRAAQKSREAHAQRAIFAEKERLHELADTLANRASSACARANEERQGNLVEDTYRARKLTP</sequence>
<accession>A0A158C0M9</accession>
<dbReference type="AlphaFoldDB" id="A0A158C0M9"/>
<organism evidence="2 3">
    <name type="scientific">Caballeronia pedi</name>
    <dbReference type="NCBI Taxonomy" id="1777141"/>
    <lineage>
        <taxon>Bacteria</taxon>
        <taxon>Pseudomonadati</taxon>
        <taxon>Pseudomonadota</taxon>
        <taxon>Betaproteobacteria</taxon>
        <taxon>Burkholderiales</taxon>
        <taxon>Burkholderiaceae</taxon>
        <taxon>Caballeronia</taxon>
    </lineage>
</organism>
<evidence type="ECO:0000313" key="3">
    <source>
        <dbReference type="Proteomes" id="UP000054911"/>
    </source>
</evidence>
<dbReference type="Proteomes" id="UP000054911">
    <property type="component" value="Unassembled WGS sequence"/>
</dbReference>
<evidence type="ECO:0000313" key="2">
    <source>
        <dbReference type="EMBL" id="SAK75873.1"/>
    </source>
</evidence>
<proteinExistence type="predicted"/>
<dbReference type="EMBL" id="FCOE02000015">
    <property type="protein sequence ID" value="SAK75873.1"/>
    <property type="molecule type" value="Genomic_DNA"/>
</dbReference>
<feature type="region of interest" description="Disordered" evidence="1">
    <location>
        <begin position="126"/>
        <end position="151"/>
    </location>
</feature>
<dbReference type="RefSeq" id="WP_061176786.1">
    <property type="nucleotide sequence ID" value="NZ_FCOE02000015.1"/>
</dbReference>
<protein>
    <submittedName>
        <fullName evidence="2">Uncharacterized protein</fullName>
    </submittedName>
</protein>